<feature type="region of interest" description="Disordered" evidence="1">
    <location>
        <begin position="73"/>
        <end position="92"/>
    </location>
</feature>
<evidence type="ECO:0000313" key="3">
    <source>
        <dbReference type="Proteomes" id="UP001516400"/>
    </source>
</evidence>
<dbReference type="EMBL" id="JABFTP020000124">
    <property type="protein sequence ID" value="KAL3279868.1"/>
    <property type="molecule type" value="Genomic_DNA"/>
</dbReference>
<name>A0ABD2NMD4_9CUCU</name>
<evidence type="ECO:0000256" key="1">
    <source>
        <dbReference type="SAM" id="MobiDB-lite"/>
    </source>
</evidence>
<reference evidence="2 3" key="1">
    <citation type="journal article" date="2021" name="BMC Biol.">
        <title>Horizontally acquired antibacterial genes associated with adaptive radiation of ladybird beetles.</title>
        <authorList>
            <person name="Li H.S."/>
            <person name="Tang X.F."/>
            <person name="Huang Y.H."/>
            <person name="Xu Z.Y."/>
            <person name="Chen M.L."/>
            <person name="Du X.Y."/>
            <person name="Qiu B.Y."/>
            <person name="Chen P.T."/>
            <person name="Zhang W."/>
            <person name="Slipinski A."/>
            <person name="Escalona H.E."/>
            <person name="Waterhouse R.M."/>
            <person name="Zwick A."/>
            <person name="Pang H."/>
        </authorList>
    </citation>
    <scope>NUCLEOTIDE SEQUENCE [LARGE SCALE GENOMIC DNA]</scope>
    <source>
        <strain evidence="2">SYSU2018</strain>
    </source>
</reference>
<feature type="non-terminal residue" evidence="2">
    <location>
        <position position="1"/>
    </location>
</feature>
<comment type="caution">
    <text evidence="2">The sequence shown here is derived from an EMBL/GenBank/DDBJ whole genome shotgun (WGS) entry which is preliminary data.</text>
</comment>
<dbReference type="Proteomes" id="UP001516400">
    <property type="component" value="Unassembled WGS sequence"/>
</dbReference>
<keyword evidence="3" id="KW-1185">Reference proteome</keyword>
<organism evidence="2 3">
    <name type="scientific">Cryptolaemus montrouzieri</name>
    <dbReference type="NCBI Taxonomy" id="559131"/>
    <lineage>
        <taxon>Eukaryota</taxon>
        <taxon>Metazoa</taxon>
        <taxon>Ecdysozoa</taxon>
        <taxon>Arthropoda</taxon>
        <taxon>Hexapoda</taxon>
        <taxon>Insecta</taxon>
        <taxon>Pterygota</taxon>
        <taxon>Neoptera</taxon>
        <taxon>Endopterygota</taxon>
        <taxon>Coleoptera</taxon>
        <taxon>Polyphaga</taxon>
        <taxon>Cucujiformia</taxon>
        <taxon>Coccinelloidea</taxon>
        <taxon>Coccinellidae</taxon>
        <taxon>Scymninae</taxon>
        <taxon>Scymnini</taxon>
        <taxon>Cryptolaemus</taxon>
    </lineage>
</organism>
<evidence type="ECO:0000313" key="2">
    <source>
        <dbReference type="EMBL" id="KAL3279868.1"/>
    </source>
</evidence>
<proteinExistence type="predicted"/>
<protein>
    <submittedName>
        <fullName evidence="2">Uncharacterized protein</fullName>
    </submittedName>
</protein>
<accession>A0ABD2NMD4</accession>
<sequence>VEYGVDKVGLAINKNEVYSEDLMVVHLYKETMVGNICLALSNNNDLKAKIHMDQNGALRKYFIYSVMLKLSNVGPSETESSPEPPPTTSKDLISYSKFDEKNPLFGFNEEISRNASTSLRRSRKWEMLNKH</sequence>
<gene>
    <name evidence="2" type="ORF">HHI36_017374</name>
</gene>
<dbReference type="AlphaFoldDB" id="A0ABD2NMD4"/>